<accession>A0ABT6LT09</accession>
<feature type="domain" description="Phytase-like" evidence="2">
    <location>
        <begin position="70"/>
        <end position="389"/>
    </location>
</feature>
<name>A0ABT6LT09_9ACTN</name>
<evidence type="ECO:0000313" key="4">
    <source>
        <dbReference type="Proteomes" id="UP001160499"/>
    </source>
</evidence>
<dbReference type="RefSeq" id="WP_280880261.1">
    <property type="nucleotide sequence ID" value="NZ_JARXVH010000012.1"/>
</dbReference>
<proteinExistence type="predicted"/>
<dbReference type="InterPro" id="IPR027372">
    <property type="entry name" value="Phytase-like_dom"/>
</dbReference>
<reference evidence="3 4" key="1">
    <citation type="submission" date="2023-04" db="EMBL/GenBank/DDBJ databases">
        <title>Forest soil microbial communities from Buena Vista Peninsula, Colon Province, Panama.</title>
        <authorList>
            <person name="Bouskill N."/>
        </authorList>
    </citation>
    <scope>NUCLEOTIDE SEQUENCE [LARGE SCALE GENOMIC DNA]</scope>
    <source>
        <strain evidence="3 4">GGS1</strain>
    </source>
</reference>
<dbReference type="PANTHER" id="PTHR37957">
    <property type="entry name" value="BLR7070 PROTEIN"/>
    <property type="match status" value="1"/>
</dbReference>
<gene>
    <name evidence="3" type="ORF">M2283_006792</name>
</gene>
<dbReference type="EMBL" id="JARXVH010000012">
    <property type="protein sequence ID" value="MDH6219458.1"/>
    <property type="molecule type" value="Genomic_DNA"/>
</dbReference>
<evidence type="ECO:0000259" key="2">
    <source>
        <dbReference type="Pfam" id="PF13449"/>
    </source>
</evidence>
<dbReference type="Pfam" id="PF13449">
    <property type="entry name" value="Phytase-like"/>
    <property type="match status" value="1"/>
</dbReference>
<evidence type="ECO:0000313" key="3">
    <source>
        <dbReference type="EMBL" id="MDH6219458.1"/>
    </source>
</evidence>
<protein>
    <recommendedName>
        <fullName evidence="2">Phytase-like domain-containing protein</fullName>
    </recommendedName>
</protein>
<dbReference type="PANTHER" id="PTHR37957:SF1">
    <property type="entry name" value="PHYTASE-LIKE DOMAIN-CONTAINING PROTEIN"/>
    <property type="match status" value="1"/>
</dbReference>
<feature type="region of interest" description="Disordered" evidence="1">
    <location>
        <begin position="125"/>
        <end position="154"/>
    </location>
</feature>
<keyword evidence="4" id="KW-1185">Reference proteome</keyword>
<feature type="compositionally biased region" description="Low complexity" evidence="1">
    <location>
        <begin position="131"/>
        <end position="142"/>
    </location>
</feature>
<comment type="caution">
    <text evidence="3">The sequence shown here is derived from an EMBL/GenBank/DDBJ whole genome shotgun (WGS) entry which is preliminary data.</text>
</comment>
<dbReference type="Proteomes" id="UP001160499">
    <property type="component" value="Unassembled WGS sequence"/>
</dbReference>
<organism evidence="3 4">
    <name type="scientific">Streptomyces pseudovenezuelae</name>
    <dbReference type="NCBI Taxonomy" id="67350"/>
    <lineage>
        <taxon>Bacteria</taxon>
        <taxon>Bacillati</taxon>
        <taxon>Actinomycetota</taxon>
        <taxon>Actinomycetes</taxon>
        <taxon>Kitasatosporales</taxon>
        <taxon>Streptomycetaceae</taxon>
        <taxon>Streptomyces</taxon>
        <taxon>Streptomyces aurantiacus group</taxon>
    </lineage>
</organism>
<dbReference type="SUPFAM" id="SSF63829">
    <property type="entry name" value="Calcium-dependent phosphotriesterase"/>
    <property type="match status" value="1"/>
</dbReference>
<sequence>MTARAARTASARTACARTARPTRARIIATAVVLAVLPALVGTPAAAHDSSVRLDFLGERELPNALAFQGTTVGGLSAIGYDARTGAYYVISDDRSATGPARFYTADIDFAHGALKSVELTGTHPWLRPDGTTFPPTSTTTSTVAPDPEGIAVDPRKGGLVWTSEGERIVPSGGQALLGDPWIRRATTTGAYAGQLPLPPQLHMNSQEFGPRQNQTLEGVTFTPDGRRIVTAMEDPLYQDGADPTPEHGALTRITVHDADTGLPTAQYAYPLEPLFAAPPAGSTDTNGVSDIVALGHDRFLVLERASIYADNNWKSRIYLVDLRGATDVLGRDSLTTASARPVKPVRKTLVTDLSDVPGLTRVDNVEGITLGPRLPDGRRTVVLVSDDNFAARQVTQVIAFAAHGI</sequence>
<evidence type="ECO:0000256" key="1">
    <source>
        <dbReference type="SAM" id="MobiDB-lite"/>
    </source>
</evidence>